<dbReference type="EMBL" id="JARO02006324">
    <property type="protein sequence ID" value="KPP65422.1"/>
    <property type="molecule type" value="Genomic_DNA"/>
</dbReference>
<evidence type="ECO:0000256" key="7">
    <source>
        <dbReference type="ARBA" id="ARBA00023125"/>
    </source>
</evidence>
<reference evidence="12 13" key="1">
    <citation type="submission" date="2015-08" db="EMBL/GenBank/DDBJ databases">
        <title>The genome of the Asian arowana (Scleropages formosus).</title>
        <authorList>
            <person name="Tan M.H."/>
            <person name="Gan H.M."/>
            <person name="Croft L.J."/>
            <person name="Austin C.M."/>
        </authorList>
    </citation>
    <scope>NUCLEOTIDE SEQUENCE [LARGE SCALE GENOMIC DNA]</scope>
    <source>
        <strain evidence="12">Aro1</strain>
    </source>
</reference>
<dbReference type="AlphaFoldDB" id="A0A0P7UU24"/>
<dbReference type="FunFam" id="3.30.160.60:FF:000690">
    <property type="entry name" value="Zinc finger protein 354C"/>
    <property type="match status" value="1"/>
</dbReference>
<keyword evidence="8" id="KW-0804">Transcription</keyword>
<evidence type="ECO:0000256" key="9">
    <source>
        <dbReference type="ARBA" id="ARBA00023242"/>
    </source>
</evidence>
<dbReference type="GO" id="GO:0005634">
    <property type="term" value="C:nucleus"/>
    <property type="evidence" value="ECO:0007669"/>
    <property type="project" value="UniProtKB-SubCell"/>
</dbReference>
<evidence type="ECO:0000256" key="10">
    <source>
        <dbReference type="PROSITE-ProRule" id="PRU00042"/>
    </source>
</evidence>
<dbReference type="FunFam" id="3.30.160.60:FF:001228">
    <property type="entry name" value="Zinc finger protein 236"/>
    <property type="match status" value="1"/>
</dbReference>
<comment type="caution">
    <text evidence="12">The sequence shown here is derived from an EMBL/GenBank/DDBJ whole genome shotgun (WGS) entry which is preliminary data.</text>
</comment>
<keyword evidence="7" id="KW-0238">DNA-binding</keyword>
<evidence type="ECO:0000256" key="8">
    <source>
        <dbReference type="ARBA" id="ARBA00023163"/>
    </source>
</evidence>
<gene>
    <name evidence="12" type="ORF">Z043_116159</name>
</gene>
<keyword evidence="6" id="KW-0805">Transcription regulation</keyword>
<dbReference type="GO" id="GO:0003690">
    <property type="term" value="F:double-stranded DNA binding"/>
    <property type="evidence" value="ECO:0007669"/>
    <property type="project" value="UniProtKB-ARBA"/>
</dbReference>
<feature type="domain" description="C2H2-type" evidence="11">
    <location>
        <begin position="43"/>
        <end position="70"/>
    </location>
</feature>
<evidence type="ECO:0000256" key="4">
    <source>
        <dbReference type="ARBA" id="ARBA00022771"/>
    </source>
</evidence>
<keyword evidence="4 10" id="KW-0863">Zinc-finger</keyword>
<keyword evidence="3" id="KW-0677">Repeat</keyword>
<dbReference type="GO" id="GO:0010468">
    <property type="term" value="P:regulation of gene expression"/>
    <property type="evidence" value="ECO:0007669"/>
    <property type="project" value="TreeGrafter"/>
</dbReference>
<dbReference type="Pfam" id="PF00096">
    <property type="entry name" value="zf-C2H2"/>
    <property type="match status" value="4"/>
</dbReference>
<evidence type="ECO:0000256" key="3">
    <source>
        <dbReference type="ARBA" id="ARBA00022737"/>
    </source>
</evidence>
<dbReference type="PANTHER" id="PTHR16515:SF49">
    <property type="entry name" value="GASTRULA ZINC FINGER PROTEIN XLCGF49.1-LIKE-RELATED"/>
    <property type="match status" value="1"/>
</dbReference>
<accession>A0A0P7UU24</accession>
<dbReference type="Proteomes" id="UP000034805">
    <property type="component" value="Unassembled WGS sequence"/>
</dbReference>
<evidence type="ECO:0000256" key="5">
    <source>
        <dbReference type="ARBA" id="ARBA00022833"/>
    </source>
</evidence>
<evidence type="ECO:0000256" key="2">
    <source>
        <dbReference type="ARBA" id="ARBA00022723"/>
    </source>
</evidence>
<feature type="domain" description="C2H2-type" evidence="11">
    <location>
        <begin position="71"/>
        <end position="98"/>
    </location>
</feature>
<comment type="subcellular location">
    <subcellularLocation>
        <location evidence="1">Nucleus</location>
    </subcellularLocation>
</comment>
<feature type="domain" description="C2H2-type" evidence="11">
    <location>
        <begin position="177"/>
        <end position="204"/>
    </location>
</feature>
<name>A0A0P7UU24_SCLFO</name>
<dbReference type="InterPro" id="IPR036236">
    <property type="entry name" value="Znf_C2H2_sf"/>
</dbReference>
<proteinExistence type="predicted"/>
<dbReference type="SMART" id="SM00355">
    <property type="entry name" value="ZnF_C2H2"/>
    <property type="match status" value="4"/>
</dbReference>
<dbReference type="Gene3D" id="3.30.160.60">
    <property type="entry name" value="Classic Zinc Finger"/>
    <property type="match status" value="3"/>
</dbReference>
<dbReference type="InterPro" id="IPR013087">
    <property type="entry name" value="Znf_C2H2_type"/>
</dbReference>
<protein>
    <recommendedName>
        <fullName evidence="11">C2H2-type domain-containing protein</fullName>
    </recommendedName>
</protein>
<feature type="domain" description="C2H2-type" evidence="11">
    <location>
        <begin position="16"/>
        <end position="43"/>
    </location>
</feature>
<evidence type="ECO:0000313" key="13">
    <source>
        <dbReference type="Proteomes" id="UP000034805"/>
    </source>
</evidence>
<dbReference type="FunFam" id="3.30.160.60:FF:000688">
    <property type="entry name" value="zinc finger protein 197 isoform X1"/>
    <property type="match status" value="1"/>
</dbReference>
<dbReference type="InterPro" id="IPR050331">
    <property type="entry name" value="Zinc_finger"/>
</dbReference>
<dbReference type="PROSITE" id="PS00028">
    <property type="entry name" value="ZINC_FINGER_C2H2_1"/>
    <property type="match status" value="1"/>
</dbReference>
<evidence type="ECO:0000256" key="1">
    <source>
        <dbReference type="ARBA" id="ARBA00004123"/>
    </source>
</evidence>
<dbReference type="GO" id="GO:0008270">
    <property type="term" value="F:zinc ion binding"/>
    <property type="evidence" value="ECO:0007669"/>
    <property type="project" value="UniProtKB-KW"/>
</dbReference>
<dbReference type="PROSITE" id="PS50157">
    <property type="entry name" value="ZINC_FINGER_C2H2_2"/>
    <property type="match status" value="4"/>
</dbReference>
<dbReference type="SUPFAM" id="SSF57667">
    <property type="entry name" value="beta-beta-alpha zinc fingers"/>
    <property type="match status" value="3"/>
</dbReference>
<evidence type="ECO:0000259" key="11">
    <source>
        <dbReference type="PROSITE" id="PS50157"/>
    </source>
</evidence>
<organism evidence="12 13">
    <name type="scientific">Scleropages formosus</name>
    <name type="common">Asian bonytongue</name>
    <name type="synonym">Osteoglossum formosum</name>
    <dbReference type="NCBI Taxonomy" id="113540"/>
    <lineage>
        <taxon>Eukaryota</taxon>
        <taxon>Metazoa</taxon>
        <taxon>Chordata</taxon>
        <taxon>Craniata</taxon>
        <taxon>Vertebrata</taxon>
        <taxon>Euteleostomi</taxon>
        <taxon>Actinopterygii</taxon>
        <taxon>Neopterygii</taxon>
        <taxon>Teleostei</taxon>
        <taxon>Osteoglossocephala</taxon>
        <taxon>Osteoglossomorpha</taxon>
        <taxon>Osteoglossiformes</taxon>
        <taxon>Osteoglossidae</taxon>
        <taxon>Scleropages</taxon>
    </lineage>
</organism>
<evidence type="ECO:0000313" key="12">
    <source>
        <dbReference type="EMBL" id="KPP65422.1"/>
    </source>
</evidence>
<keyword evidence="2" id="KW-0479">Metal-binding</keyword>
<dbReference type="PANTHER" id="PTHR16515">
    <property type="entry name" value="PR DOMAIN ZINC FINGER PROTEIN"/>
    <property type="match status" value="1"/>
</dbReference>
<keyword evidence="9" id="KW-0539">Nucleus</keyword>
<evidence type="ECO:0000256" key="6">
    <source>
        <dbReference type="ARBA" id="ARBA00023015"/>
    </source>
</evidence>
<sequence length="256" mass="28656">MKESCQDGVTHEAQKWQCLHCRKVLKSRSGLKIHLQIHSVDKYFCMQCGTAFSRSSHLKRHQLVHSGAKLYTCSQCGKTFSRRDGLKRHQEQDFGAEEVDSMLHEDADHIKSEIVMVKITEDNTDIQLSSTMEGFCPPSEQLNSSVCLLSKQCKSEADDVNVEQHSQLLVHSSEKRYRCNECGKGFSEASDLDLHNLINCGTQYSQSSWSFSAVKPYKCSECGKSCSTEEMAVPSMQNGVYESVGPSEHQCANSLG</sequence>
<keyword evidence="5" id="KW-0862">Zinc</keyword>